<dbReference type="AlphaFoldDB" id="A0A0C2YH82"/>
<dbReference type="Pfam" id="PF01246">
    <property type="entry name" value="Ribosomal_L24e"/>
    <property type="match status" value="1"/>
</dbReference>
<protein>
    <recommendedName>
        <fullName evidence="3">Ribosome biogenesis protein RLP24</fullName>
    </recommendedName>
</protein>
<dbReference type="HOGENOM" id="CLU_089419_2_0_1"/>
<keyword evidence="8" id="KW-1185">Reference proteome</keyword>
<proteinExistence type="inferred from homology"/>
<dbReference type="GO" id="GO:0003735">
    <property type="term" value="F:structural constituent of ribosome"/>
    <property type="evidence" value="ECO:0007669"/>
    <property type="project" value="InterPro"/>
</dbReference>
<evidence type="ECO:0000313" key="7">
    <source>
        <dbReference type="EMBL" id="KIM49048.1"/>
    </source>
</evidence>
<dbReference type="InterPro" id="IPR000988">
    <property type="entry name" value="Ribosomal_eL24-rel_N"/>
</dbReference>
<dbReference type="EMBL" id="KN831768">
    <property type="protein sequence ID" value="KIM49048.1"/>
    <property type="molecule type" value="Genomic_DNA"/>
</dbReference>
<dbReference type="InterPro" id="IPR038630">
    <property type="entry name" value="L24e/L24_sf"/>
</dbReference>
<dbReference type="CDD" id="cd00472">
    <property type="entry name" value="Ribosomal_L24e_L24"/>
    <property type="match status" value="1"/>
</dbReference>
<accession>A0A0C2YH82</accession>
<dbReference type="STRING" id="686832.A0A0C2YH82"/>
<dbReference type="PANTHER" id="PTHR10792:SF8">
    <property type="entry name" value="RIBOSOME BIOGENESIS PROTEIN RLP24-RELATED"/>
    <property type="match status" value="1"/>
</dbReference>
<dbReference type="InterPro" id="IPR056366">
    <property type="entry name" value="Ribosomal_eL24"/>
</dbReference>
<organism evidence="7 8">
    <name type="scientific">Hebeloma cylindrosporum</name>
    <dbReference type="NCBI Taxonomy" id="76867"/>
    <lineage>
        <taxon>Eukaryota</taxon>
        <taxon>Fungi</taxon>
        <taxon>Dikarya</taxon>
        <taxon>Basidiomycota</taxon>
        <taxon>Agaricomycotina</taxon>
        <taxon>Agaricomycetes</taxon>
        <taxon>Agaricomycetidae</taxon>
        <taxon>Agaricales</taxon>
        <taxon>Agaricineae</taxon>
        <taxon>Hymenogastraceae</taxon>
        <taxon>Hebeloma</taxon>
    </lineage>
</organism>
<dbReference type="PROSITE" id="PS01073">
    <property type="entry name" value="RIBOSOMAL_L24E"/>
    <property type="match status" value="1"/>
</dbReference>
<dbReference type="InterPro" id="IPR011017">
    <property type="entry name" value="TRASH_dom"/>
</dbReference>
<gene>
    <name evidence="7" type="ORF">M413DRAFT_15253</name>
</gene>
<evidence type="ECO:0000256" key="4">
    <source>
        <dbReference type="ARBA" id="ARBA00022517"/>
    </source>
</evidence>
<keyword evidence="5" id="KW-0539">Nucleus</keyword>
<dbReference type="SUPFAM" id="SSF57716">
    <property type="entry name" value="Glucocorticoid receptor-like (DNA-binding domain)"/>
    <property type="match status" value="1"/>
</dbReference>
<evidence type="ECO:0000256" key="2">
    <source>
        <dbReference type="ARBA" id="ARBA00005647"/>
    </source>
</evidence>
<dbReference type="GO" id="GO:0042273">
    <property type="term" value="P:ribosomal large subunit biogenesis"/>
    <property type="evidence" value="ECO:0007669"/>
    <property type="project" value="TreeGrafter"/>
</dbReference>
<dbReference type="FunFam" id="2.30.170.20:FF:000001">
    <property type="entry name" value="probable ribosome biogenesis protein RLP24"/>
    <property type="match status" value="1"/>
</dbReference>
<dbReference type="PANTHER" id="PTHR10792">
    <property type="entry name" value="60S RIBOSOMAL PROTEIN L24"/>
    <property type="match status" value="1"/>
</dbReference>
<feature type="domain" description="TRASH" evidence="6">
    <location>
        <begin position="6"/>
        <end position="44"/>
    </location>
</feature>
<dbReference type="OrthoDB" id="10262490at2759"/>
<name>A0A0C2YH82_HEBCY</name>
<evidence type="ECO:0000256" key="5">
    <source>
        <dbReference type="ARBA" id="ARBA00023242"/>
    </source>
</evidence>
<dbReference type="InterPro" id="IPR023442">
    <property type="entry name" value="Ribosomal_eL24_CS"/>
</dbReference>
<sequence length="174" mass="20285">MRIEKCYFCSTNVYPGHGSAFVRNDAKVFRFCTSKCHKNFKMKRNPRKVRWTKAFRKAAGKEMTIDSTIDFEKRRNVPVRYDRELIQTTVKAMKRVGEIKARRERAFFKHRMAVSREKQRAHRKKAMESIKGSVTLHEPLSVESATTRSKIKVPVKTKSALVQGEGRSMVMEID</sequence>
<comment type="subcellular location">
    <subcellularLocation>
        <location evidence="1">Nucleus</location>
    </subcellularLocation>
</comment>
<comment type="similarity">
    <text evidence="2">Belongs to the eukaryotic ribosomal protein eL24 family.</text>
</comment>
<evidence type="ECO:0000256" key="3">
    <source>
        <dbReference type="ARBA" id="ARBA00018397"/>
    </source>
</evidence>
<dbReference type="Gene3D" id="2.30.170.20">
    <property type="entry name" value="Ribosomal protein L24e"/>
    <property type="match status" value="1"/>
</dbReference>
<dbReference type="Proteomes" id="UP000053424">
    <property type="component" value="Unassembled WGS sequence"/>
</dbReference>
<dbReference type="GO" id="GO:0005730">
    <property type="term" value="C:nucleolus"/>
    <property type="evidence" value="ECO:0007669"/>
    <property type="project" value="TreeGrafter"/>
</dbReference>
<evidence type="ECO:0000259" key="6">
    <source>
        <dbReference type="SMART" id="SM00746"/>
    </source>
</evidence>
<reference evidence="7 8" key="1">
    <citation type="submission" date="2014-04" db="EMBL/GenBank/DDBJ databases">
        <authorList>
            <consortium name="DOE Joint Genome Institute"/>
            <person name="Kuo A."/>
            <person name="Gay G."/>
            <person name="Dore J."/>
            <person name="Kohler A."/>
            <person name="Nagy L.G."/>
            <person name="Floudas D."/>
            <person name="Copeland A."/>
            <person name="Barry K.W."/>
            <person name="Cichocki N."/>
            <person name="Veneault-Fourrey C."/>
            <person name="LaButti K."/>
            <person name="Lindquist E.A."/>
            <person name="Lipzen A."/>
            <person name="Lundell T."/>
            <person name="Morin E."/>
            <person name="Murat C."/>
            <person name="Sun H."/>
            <person name="Tunlid A."/>
            <person name="Henrissat B."/>
            <person name="Grigoriev I.V."/>
            <person name="Hibbett D.S."/>
            <person name="Martin F."/>
            <person name="Nordberg H.P."/>
            <person name="Cantor M.N."/>
            <person name="Hua S.X."/>
        </authorList>
    </citation>
    <scope>NUCLEOTIDE SEQUENCE [LARGE SCALE GENOMIC DNA]</scope>
    <source>
        <strain evidence="8">h7</strain>
    </source>
</reference>
<keyword evidence="4" id="KW-0690">Ribosome biogenesis</keyword>
<dbReference type="SMART" id="SM00746">
    <property type="entry name" value="TRASH"/>
    <property type="match status" value="1"/>
</dbReference>
<reference evidence="8" key="2">
    <citation type="submission" date="2015-01" db="EMBL/GenBank/DDBJ databases">
        <title>Evolutionary Origins and Diversification of the Mycorrhizal Mutualists.</title>
        <authorList>
            <consortium name="DOE Joint Genome Institute"/>
            <consortium name="Mycorrhizal Genomics Consortium"/>
            <person name="Kohler A."/>
            <person name="Kuo A."/>
            <person name="Nagy L.G."/>
            <person name="Floudas D."/>
            <person name="Copeland A."/>
            <person name="Barry K.W."/>
            <person name="Cichocki N."/>
            <person name="Veneault-Fourrey C."/>
            <person name="LaButti K."/>
            <person name="Lindquist E.A."/>
            <person name="Lipzen A."/>
            <person name="Lundell T."/>
            <person name="Morin E."/>
            <person name="Murat C."/>
            <person name="Riley R."/>
            <person name="Ohm R."/>
            <person name="Sun H."/>
            <person name="Tunlid A."/>
            <person name="Henrissat B."/>
            <person name="Grigoriev I.V."/>
            <person name="Hibbett D.S."/>
            <person name="Martin F."/>
        </authorList>
    </citation>
    <scope>NUCLEOTIDE SEQUENCE [LARGE SCALE GENOMIC DNA]</scope>
    <source>
        <strain evidence="8">h7</strain>
    </source>
</reference>
<evidence type="ECO:0000313" key="8">
    <source>
        <dbReference type="Proteomes" id="UP000053424"/>
    </source>
</evidence>
<evidence type="ECO:0000256" key="1">
    <source>
        <dbReference type="ARBA" id="ARBA00004123"/>
    </source>
</evidence>